<evidence type="ECO:0000313" key="7">
    <source>
        <dbReference type="EMBL" id="HIU60626.1"/>
    </source>
</evidence>
<evidence type="ECO:0000256" key="2">
    <source>
        <dbReference type="ARBA" id="ARBA00022475"/>
    </source>
</evidence>
<keyword evidence="4 6" id="KW-1133">Transmembrane helix</keyword>
<dbReference type="PANTHER" id="PTHR43652:SF2">
    <property type="entry name" value="BASIC AMINO ACID ANTIPORTER YFCC-RELATED"/>
    <property type="match status" value="1"/>
</dbReference>
<feature type="transmembrane region" description="Helical" evidence="6">
    <location>
        <begin position="400"/>
        <end position="420"/>
    </location>
</feature>
<feature type="transmembrane region" description="Helical" evidence="6">
    <location>
        <begin position="237"/>
        <end position="259"/>
    </location>
</feature>
<keyword evidence="5 6" id="KW-0472">Membrane</keyword>
<proteinExistence type="predicted"/>
<evidence type="ECO:0000256" key="5">
    <source>
        <dbReference type="ARBA" id="ARBA00023136"/>
    </source>
</evidence>
<evidence type="ECO:0000256" key="6">
    <source>
        <dbReference type="SAM" id="Phobius"/>
    </source>
</evidence>
<dbReference type="Proteomes" id="UP000824094">
    <property type="component" value="Unassembled WGS sequence"/>
</dbReference>
<comment type="subcellular location">
    <subcellularLocation>
        <location evidence="1">Cell membrane</location>
        <topology evidence="1">Multi-pass membrane protein</topology>
    </subcellularLocation>
</comment>
<dbReference type="PANTHER" id="PTHR43652">
    <property type="entry name" value="BASIC AMINO ACID ANTIPORTER YFCC-RELATED"/>
    <property type="match status" value="1"/>
</dbReference>
<sequence length="511" mass="56199">MANAGIEHLKRKISKNLWEKRQEMSQESMPDPFKPARSINISKRAVVIGVIVVLALFITAYVLTFVLEKGTYQRDPEGSIIPGTYVADPTLDGIAWWQVILAPVMILSPTSEGFMTVWAIIILLFIIGAVFTAMDATGIMVYMVEYLNHKLGHRKYLLMFMLSFAFMFLGSSAGMFEEMIPLVPVVVMLSYAMGWDALVGLSISVIAACFGFSAGVINPFTVGVAQTIGGLPMYSGIAPRLLTFALAYIILMAFIYPYAKKIERHPEKSPVYKADLKRKQDFNFRIDDFTEDKGKNKALVWFGVWMLIVVGVAISSIVIQALADYMMYIILAIYVIAGVGASVMCGLKGKALFKELGKGALTLLPAVIMILIAGGVRYIVEEGDIIDTILFHFINLVGDSGGFGTTMILYLIIFVFELFIQSGSAKAFLLMPMIFDICTLVSIDPQIAVLAFVFADGFSNVILPTNAGLLLILGLTTVDYGTWFKWSLKIHLTLFAATIGVLALSQYVIFA</sequence>
<name>A0A9D1MI00_9FIRM</name>
<dbReference type="GO" id="GO:0005886">
    <property type="term" value="C:plasma membrane"/>
    <property type="evidence" value="ECO:0007669"/>
    <property type="project" value="UniProtKB-SubCell"/>
</dbReference>
<dbReference type="EMBL" id="DVNF01000131">
    <property type="protein sequence ID" value="HIU60626.1"/>
    <property type="molecule type" value="Genomic_DNA"/>
</dbReference>
<dbReference type="InterPro" id="IPR051679">
    <property type="entry name" value="DASS-Related_Transporters"/>
</dbReference>
<evidence type="ECO:0000256" key="3">
    <source>
        <dbReference type="ARBA" id="ARBA00022692"/>
    </source>
</evidence>
<feature type="transmembrane region" description="Helical" evidence="6">
    <location>
        <begin position="117"/>
        <end position="144"/>
    </location>
</feature>
<feature type="transmembrane region" description="Helical" evidence="6">
    <location>
        <begin position="298"/>
        <end position="319"/>
    </location>
</feature>
<feature type="transmembrane region" description="Helical" evidence="6">
    <location>
        <begin position="359"/>
        <end position="380"/>
    </location>
</feature>
<feature type="transmembrane region" description="Helical" evidence="6">
    <location>
        <begin position="197"/>
        <end position="217"/>
    </location>
</feature>
<evidence type="ECO:0000256" key="4">
    <source>
        <dbReference type="ARBA" id="ARBA00022989"/>
    </source>
</evidence>
<feature type="transmembrane region" description="Helical" evidence="6">
    <location>
        <begin position="45"/>
        <end position="67"/>
    </location>
</feature>
<protein>
    <submittedName>
        <fullName evidence="7">YfcC family protein</fullName>
    </submittedName>
</protein>
<keyword evidence="2" id="KW-1003">Cell membrane</keyword>
<feature type="transmembrane region" description="Helical" evidence="6">
    <location>
        <begin position="325"/>
        <end position="347"/>
    </location>
</feature>
<reference evidence="7" key="2">
    <citation type="journal article" date="2021" name="PeerJ">
        <title>Extensive microbial diversity within the chicken gut microbiome revealed by metagenomics and culture.</title>
        <authorList>
            <person name="Gilroy R."/>
            <person name="Ravi A."/>
            <person name="Getino M."/>
            <person name="Pursley I."/>
            <person name="Horton D.L."/>
            <person name="Alikhan N.F."/>
            <person name="Baker D."/>
            <person name="Gharbi K."/>
            <person name="Hall N."/>
            <person name="Watson M."/>
            <person name="Adriaenssens E.M."/>
            <person name="Foster-Nyarko E."/>
            <person name="Jarju S."/>
            <person name="Secka A."/>
            <person name="Antonio M."/>
            <person name="Oren A."/>
            <person name="Chaudhuri R.R."/>
            <person name="La Ragione R."/>
            <person name="Hildebrand F."/>
            <person name="Pallen M.J."/>
        </authorList>
    </citation>
    <scope>NUCLEOTIDE SEQUENCE</scope>
    <source>
        <strain evidence="7">18911</strain>
    </source>
</reference>
<comment type="caution">
    <text evidence="7">The sequence shown here is derived from an EMBL/GenBank/DDBJ whole genome shotgun (WGS) entry which is preliminary data.</text>
</comment>
<reference evidence="7" key="1">
    <citation type="submission" date="2020-10" db="EMBL/GenBank/DDBJ databases">
        <authorList>
            <person name="Gilroy R."/>
        </authorList>
    </citation>
    <scope>NUCLEOTIDE SEQUENCE</scope>
    <source>
        <strain evidence="7">18911</strain>
    </source>
</reference>
<dbReference type="AlphaFoldDB" id="A0A9D1MI00"/>
<feature type="transmembrane region" description="Helical" evidence="6">
    <location>
        <begin position="427"/>
        <end position="455"/>
    </location>
</feature>
<keyword evidence="3 6" id="KW-0812">Transmembrane</keyword>
<feature type="transmembrane region" description="Helical" evidence="6">
    <location>
        <begin position="461"/>
        <end position="480"/>
    </location>
</feature>
<feature type="transmembrane region" description="Helical" evidence="6">
    <location>
        <begin position="492"/>
        <end position="510"/>
    </location>
</feature>
<dbReference type="Pfam" id="PF03606">
    <property type="entry name" value="DcuC"/>
    <property type="match status" value="1"/>
</dbReference>
<evidence type="ECO:0000256" key="1">
    <source>
        <dbReference type="ARBA" id="ARBA00004651"/>
    </source>
</evidence>
<accession>A0A9D1MI00</accession>
<gene>
    <name evidence="7" type="ORF">IAB05_04485</name>
</gene>
<evidence type="ECO:0000313" key="8">
    <source>
        <dbReference type="Proteomes" id="UP000824094"/>
    </source>
</evidence>
<feature type="transmembrane region" description="Helical" evidence="6">
    <location>
        <begin position="94"/>
        <end position="110"/>
    </location>
</feature>
<organism evidence="7 8">
    <name type="scientific">Candidatus Stercoripulliclostridium merdigallinarum</name>
    <dbReference type="NCBI Taxonomy" id="2840951"/>
    <lineage>
        <taxon>Bacteria</taxon>
        <taxon>Bacillati</taxon>
        <taxon>Bacillota</taxon>
        <taxon>Clostridia</taxon>
        <taxon>Eubacteriales</taxon>
        <taxon>Candidatus Stercoripulliclostridium</taxon>
    </lineage>
</organism>
<dbReference type="InterPro" id="IPR018385">
    <property type="entry name" value="C4_dicarb_anaerob_car-like"/>
</dbReference>
<feature type="transmembrane region" description="Helical" evidence="6">
    <location>
        <begin position="156"/>
        <end position="176"/>
    </location>
</feature>